<dbReference type="EMBL" id="CCRK01000002">
    <property type="protein sequence ID" value="CDZ46391.1"/>
    <property type="molecule type" value="Genomic_DNA"/>
</dbReference>
<accession>A0A0T7GGG4</accession>
<protein>
    <submittedName>
        <fullName evidence="2">Uncharacterized protein</fullName>
    </submittedName>
</protein>
<evidence type="ECO:0000313" key="2">
    <source>
        <dbReference type="EMBL" id="CDZ46391.1"/>
    </source>
</evidence>
<proteinExistence type="predicted"/>
<sequence length="30" mass="3051">MNSIPALLLAAACLIIIGFYAVAFVTALIG</sequence>
<feature type="transmembrane region" description="Helical" evidence="1">
    <location>
        <begin position="6"/>
        <end position="29"/>
    </location>
</feature>
<name>A0A0T7GGG4_NEOGA</name>
<keyword evidence="1" id="KW-0812">Transmembrane</keyword>
<evidence type="ECO:0000256" key="1">
    <source>
        <dbReference type="SAM" id="Phobius"/>
    </source>
</evidence>
<dbReference type="AlphaFoldDB" id="A0A0T7GGG4"/>
<organism evidence="2 3">
    <name type="scientific">Neorhizobium galegae bv. officinalis</name>
    <dbReference type="NCBI Taxonomy" id="323656"/>
    <lineage>
        <taxon>Bacteria</taxon>
        <taxon>Pseudomonadati</taxon>
        <taxon>Pseudomonadota</taxon>
        <taxon>Alphaproteobacteria</taxon>
        <taxon>Hyphomicrobiales</taxon>
        <taxon>Rhizobiaceae</taxon>
        <taxon>Rhizobium/Agrobacterium group</taxon>
        <taxon>Neorhizobium</taxon>
    </lineage>
</organism>
<gene>
    <name evidence="2" type="ORF">NGAL_HAMBI1189_13850</name>
</gene>
<keyword evidence="1" id="KW-1133">Transmembrane helix</keyword>
<evidence type="ECO:0000313" key="3">
    <source>
        <dbReference type="Proteomes" id="UP000039660"/>
    </source>
</evidence>
<reference evidence="2 3" key="1">
    <citation type="submission" date="2014-08" db="EMBL/GenBank/DDBJ databases">
        <authorList>
            <person name="Chen Y.-H."/>
        </authorList>
    </citation>
    <scope>NUCLEOTIDE SEQUENCE [LARGE SCALE GENOMIC DNA]</scope>
</reference>
<dbReference type="Proteomes" id="UP000039660">
    <property type="component" value="Unassembled WGS sequence"/>
</dbReference>
<keyword evidence="1" id="KW-0472">Membrane</keyword>